<dbReference type="InterPro" id="IPR036188">
    <property type="entry name" value="FAD/NAD-bd_sf"/>
</dbReference>
<feature type="domain" description="NADH:flavin oxidoreductase/NADH oxidase N-terminal" evidence="1">
    <location>
        <begin position="407"/>
        <end position="667"/>
    </location>
</feature>
<dbReference type="SUPFAM" id="SSF51395">
    <property type="entry name" value="FMN-linked oxidoreductases"/>
    <property type="match status" value="1"/>
</dbReference>
<keyword evidence="3" id="KW-0560">Oxidoreductase</keyword>
<dbReference type="PRINTS" id="PR00420">
    <property type="entry name" value="RNGMNOXGNASE"/>
</dbReference>
<proteinExistence type="predicted"/>
<dbReference type="Pfam" id="PF00724">
    <property type="entry name" value="Oxidored_FMN"/>
    <property type="match status" value="1"/>
</dbReference>
<dbReference type="PANTHER" id="PTHR43303">
    <property type="entry name" value="NADPH DEHYDROGENASE C23G7.10C-RELATED"/>
    <property type="match status" value="1"/>
</dbReference>
<dbReference type="Gene3D" id="3.50.50.60">
    <property type="entry name" value="FAD/NAD(P)-binding domain"/>
    <property type="match status" value="1"/>
</dbReference>
<keyword evidence="3" id="KW-0503">Monooxygenase</keyword>
<dbReference type="InterPro" id="IPR001155">
    <property type="entry name" value="OxRdtase_FMN_N"/>
</dbReference>
<dbReference type="InterPro" id="IPR002938">
    <property type="entry name" value="FAD-bd"/>
</dbReference>
<feature type="domain" description="FAD-binding" evidence="2">
    <location>
        <begin position="2"/>
        <end position="124"/>
    </location>
</feature>
<gene>
    <name evidence="3" type="ORF">JT362_31210</name>
</gene>
<protein>
    <submittedName>
        <fullName evidence="3">FAD-dependent monooxygenase</fullName>
    </submittedName>
</protein>
<evidence type="ECO:0000259" key="1">
    <source>
        <dbReference type="Pfam" id="PF00724"/>
    </source>
</evidence>
<dbReference type="RefSeq" id="WP_260195506.1">
    <property type="nucleotide sequence ID" value="NZ_JAFFZE010000026.1"/>
</dbReference>
<dbReference type="EMBL" id="JAFFZE010000026">
    <property type="protein sequence ID" value="MCT2587598.1"/>
    <property type="molecule type" value="Genomic_DNA"/>
</dbReference>
<keyword evidence="4" id="KW-1185">Reference proteome</keyword>
<comment type="caution">
    <text evidence="3">The sequence shown here is derived from an EMBL/GenBank/DDBJ whole genome shotgun (WGS) entry which is preliminary data.</text>
</comment>
<reference evidence="3 4" key="1">
    <citation type="submission" date="2021-02" db="EMBL/GenBank/DDBJ databases">
        <title>Actinophytocola xerophila sp. nov., isolated from soil of cotton cropping field.</title>
        <authorList>
            <person name="Huang R."/>
            <person name="Chen X."/>
            <person name="Ge X."/>
            <person name="Liu W."/>
        </authorList>
    </citation>
    <scope>NUCLEOTIDE SEQUENCE [LARGE SCALE GENOMIC DNA]</scope>
    <source>
        <strain evidence="3 4">S1-96</strain>
    </source>
</reference>
<evidence type="ECO:0000313" key="4">
    <source>
        <dbReference type="Proteomes" id="UP001156441"/>
    </source>
</evidence>
<dbReference type="Pfam" id="PF01494">
    <property type="entry name" value="FAD_binding_3"/>
    <property type="match status" value="2"/>
</dbReference>
<name>A0ABT2JIL3_9PSEU</name>
<organism evidence="3 4">
    <name type="scientific">Actinophytocola gossypii</name>
    <dbReference type="NCBI Taxonomy" id="2812003"/>
    <lineage>
        <taxon>Bacteria</taxon>
        <taxon>Bacillati</taxon>
        <taxon>Actinomycetota</taxon>
        <taxon>Actinomycetes</taxon>
        <taxon>Pseudonocardiales</taxon>
        <taxon>Pseudonocardiaceae</taxon>
    </lineage>
</organism>
<sequence>MRVTVVGAGPSGLYLAILLKKADPAHEVTVLERNAPDATFGWGVVFSEETLGALRDADYSTYLEITDSFARWSAIDIRYRGRVLRSTGHTFSAIRRTHLLDILQRRARALGVDLRFGVEVSTVEPADLVVAADGANSTLRRAGSFGTTSEPQGCKYVWFGTDLVFDAFTFIFARTEFGLFQVHAYPFDENASTFIVETTEETWRRAGLDRMSEEDSLAFCAELFKSDLDGHRLMSNKSVWLDFPLVRNRHWHDGNVVLLGDAAHTAHFSIGSGTKLAMEDAIALANGFTRHPSDVEQALVDYELERQPVVERFQQAAGDSAAYFGRVGHYQDLAPIQFAFNLLTRSGRISHANLTQRDPHLTRVLDSWFAGAAEPGSVAAPPMFAPLPLGGRTVRNRVVRVGGADAARAGAGLVLTGLVAVSPDGRTTPDCPVSDAWTPDVGEVHAAGALAGLRLGHAGRRGAVRESGVDVPLRDGWPLLSASPLRYAPFGAVPKEMDESDMDRVRADFVAAAERAAAAGFDVLELDLADGYLLASFLSPLSNRRGDGYGADRTRFPLSVVDAVRAVWPAERVLAARLTVTDWARGGLTVEDGIGHARALAEHGVDLVHVRAGHSTAGSRPEYRRGYLTTLSDRIRNEAGVPTLVGGYLTTQDEVNTVVAAGRADLCLFDPPPTPLEAL</sequence>
<dbReference type="Gene3D" id="3.30.9.20">
    <property type="match status" value="1"/>
</dbReference>
<feature type="domain" description="FAD-binding" evidence="2">
    <location>
        <begin position="126"/>
        <end position="315"/>
    </location>
</feature>
<dbReference type="Proteomes" id="UP001156441">
    <property type="component" value="Unassembled WGS sequence"/>
</dbReference>
<dbReference type="Gene3D" id="3.20.20.70">
    <property type="entry name" value="Aldolase class I"/>
    <property type="match status" value="1"/>
</dbReference>
<dbReference type="InterPro" id="IPR013785">
    <property type="entry name" value="Aldolase_TIM"/>
</dbReference>
<dbReference type="GO" id="GO:0004497">
    <property type="term" value="F:monooxygenase activity"/>
    <property type="evidence" value="ECO:0007669"/>
    <property type="project" value="UniProtKB-KW"/>
</dbReference>
<dbReference type="SUPFAM" id="SSF51905">
    <property type="entry name" value="FAD/NAD(P)-binding domain"/>
    <property type="match status" value="1"/>
</dbReference>
<accession>A0ABT2JIL3</accession>
<evidence type="ECO:0000259" key="2">
    <source>
        <dbReference type="Pfam" id="PF01494"/>
    </source>
</evidence>
<dbReference type="PANTHER" id="PTHR43303:SF3">
    <property type="entry name" value="BLR3436 PROTEIN"/>
    <property type="match status" value="1"/>
</dbReference>
<dbReference type="InterPro" id="IPR044152">
    <property type="entry name" value="YqjM-like"/>
</dbReference>
<evidence type="ECO:0000313" key="3">
    <source>
        <dbReference type="EMBL" id="MCT2587598.1"/>
    </source>
</evidence>